<dbReference type="InterPro" id="IPR012341">
    <property type="entry name" value="6hp_glycosidase-like_sf"/>
</dbReference>
<evidence type="ECO:0000259" key="1">
    <source>
        <dbReference type="Pfam" id="PF14498"/>
    </source>
</evidence>
<feature type="domain" description="Glycosyl hydrolase family 95 catalytic" evidence="3">
    <location>
        <begin position="344"/>
        <end position="742"/>
    </location>
</feature>
<dbReference type="Proteomes" id="UP000318431">
    <property type="component" value="Unassembled WGS sequence"/>
</dbReference>
<organism evidence="4 5">
    <name type="scientific">Pseudoduganella lurida</name>
    <dbReference type="NCBI Taxonomy" id="1036180"/>
    <lineage>
        <taxon>Bacteria</taxon>
        <taxon>Pseudomonadati</taxon>
        <taxon>Pseudomonadota</taxon>
        <taxon>Betaproteobacteria</taxon>
        <taxon>Burkholderiales</taxon>
        <taxon>Oxalobacteraceae</taxon>
        <taxon>Telluria group</taxon>
        <taxon>Pseudoduganella</taxon>
    </lineage>
</organism>
<name>A0A562RF98_9BURK</name>
<reference evidence="4 5" key="1">
    <citation type="journal article" date="2015" name="Stand. Genomic Sci.">
        <title>Genomic Encyclopedia of Bacterial and Archaeal Type Strains, Phase III: the genomes of soil and plant-associated and newly described type strains.</title>
        <authorList>
            <person name="Whitman W.B."/>
            <person name="Woyke T."/>
            <person name="Klenk H.P."/>
            <person name="Zhou Y."/>
            <person name="Lilburn T.G."/>
            <person name="Beck B.J."/>
            <person name="De Vos P."/>
            <person name="Vandamme P."/>
            <person name="Eisen J.A."/>
            <person name="Garrity G."/>
            <person name="Hugenholtz P."/>
            <person name="Kyrpides N.C."/>
        </authorList>
    </citation>
    <scope>NUCLEOTIDE SEQUENCE [LARGE SCALE GENOMIC DNA]</scope>
    <source>
        <strain evidence="4 5">CGMCC 1.10822</strain>
    </source>
</reference>
<dbReference type="Pfam" id="PF21307">
    <property type="entry name" value="Glyco_hydro_95_C"/>
    <property type="match status" value="1"/>
</dbReference>
<accession>A0A562RF98</accession>
<protein>
    <submittedName>
        <fullName evidence="4">Alpha-L-fucosidase 2</fullName>
    </submittedName>
</protein>
<dbReference type="InterPro" id="IPR006311">
    <property type="entry name" value="TAT_signal"/>
</dbReference>
<dbReference type="GO" id="GO:0005975">
    <property type="term" value="P:carbohydrate metabolic process"/>
    <property type="evidence" value="ECO:0007669"/>
    <property type="project" value="InterPro"/>
</dbReference>
<dbReference type="InterPro" id="IPR054363">
    <property type="entry name" value="GH95_cat"/>
</dbReference>
<evidence type="ECO:0000313" key="4">
    <source>
        <dbReference type="EMBL" id="TWI67739.1"/>
    </source>
</evidence>
<evidence type="ECO:0000259" key="2">
    <source>
        <dbReference type="Pfam" id="PF21307"/>
    </source>
</evidence>
<evidence type="ECO:0000313" key="5">
    <source>
        <dbReference type="Proteomes" id="UP000318431"/>
    </source>
</evidence>
<dbReference type="SUPFAM" id="SSF48208">
    <property type="entry name" value="Six-hairpin glycosidases"/>
    <property type="match status" value="1"/>
</dbReference>
<feature type="domain" description="Alpha fucosidase A-like C-terminal" evidence="2">
    <location>
        <begin position="744"/>
        <end position="805"/>
    </location>
</feature>
<dbReference type="PANTHER" id="PTHR31084">
    <property type="entry name" value="ALPHA-L-FUCOSIDASE 2"/>
    <property type="match status" value="1"/>
</dbReference>
<dbReference type="InterPro" id="IPR016518">
    <property type="entry name" value="Alpha-L-fucosidase"/>
</dbReference>
<dbReference type="PROSITE" id="PS51318">
    <property type="entry name" value="TAT"/>
    <property type="match status" value="1"/>
</dbReference>
<dbReference type="PANTHER" id="PTHR31084:SF0">
    <property type="entry name" value="ALPHA-L-FUCOSIDASE 2"/>
    <property type="match status" value="1"/>
</dbReference>
<proteinExistence type="predicted"/>
<comment type="caution">
    <text evidence="4">The sequence shown here is derived from an EMBL/GenBank/DDBJ whole genome shotgun (WGS) entry which is preliminary data.</text>
</comment>
<dbReference type="RefSeq" id="WP_199754551.1">
    <property type="nucleotide sequence ID" value="NZ_VLLB01000002.1"/>
</dbReference>
<feature type="domain" description="Glycosyl hydrolase family 95 N-terminal" evidence="1">
    <location>
        <begin position="53"/>
        <end position="319"/>
    </location>
</feature>
<dbReference type="InterPro" id="IPR027414">
    <property type="entry name" value="GH95_N_dom"/>
</dbReference>
<sequence>MAEMADKAGKERTGGGIARREFIVAAGLALAFPGLAGARAAVTSTADREDLALWYDQPAGPWVEALPVGNGRIGAMVFGRVAQERLQLNEDTLFAGGPHNPNNPAMRAALPRVRALIDAGRYQEASDLAERDLLGKPGRQMPYGTAGDLLIDFDDATAPATYRRSLDLDSAIATTQLGSASVREVFASTADQVVVAHFSSPGKTFGFQVRYRHPDKATYDSTRLTEPVTQAGKGGAAWDHREDARVSQRPASLSVRGDGAGCLLVEGHNIASFGIDGALRYAVRIKAVGDGEIVVDGDRIEVRNATQVTLLVALATSYVDFRDVSGDPVAIVRRQVDAAARKPYGMLKNDHLAAHRAQFRNFALRLDIPAQDRRTTKARILDVERAPDPAMAALYVQYARYLLLSCSRPGSQPANLQGLWNEGVNPPWGSKYTININTEMNYWPAGPANLGVCVEPLVRMVEDLAVNGAVTARDGYGARGWVAHHNTDLWRSTAPIDGAKYGIWPMGGAWLCMSLWDHYEYHPDAAYLRRIYPLLKGASQFFLDTLVEDPQGRGLVTSPSLSPENAHRPGVALCAGPAMDSQILRDLFAVTAQAHALLLEKDKEFVAALEKTRARLPADRIGAQGQLQEWLDDWDAAAPEQQHRHVSHLYAIYPSSQLNVRDTPALIAAAKHTLNTRGDKSTGWATAWRLCLWARMGEGDRAHAILLGLMGPERSYPNLFDAHPPFQIDGNFGGAAGILEMLVQSWGGEIRLLPALPSSWRGGALRGVRARGGVEIDIEWKAGRFTRAVLRGPAGKVVQIRDGAQLVALTLDGNGQAIYR</sequence>
<dbReference type="Pfam" id="PF14498">
    <property type="entry name" value="Glyco_hyd_65N_2"/>
    <property type="match status" value="1"/>
</dbReference>
<dbReference type="Pfam" id="PF22124">
    <property type="entry name" value="Glyco_hydro_95_cat"/>
    <property type="match status" value="1"/>
</dbReference>
<dbReference type="PIRSF" id="PIRSF007663">
    <property type="entry name" value="UCP007663"/>
    <property type="match status" value="1"/>
</dbReference>
<dbReference type="AlphaFoldDB" id="A0A562RF98"/>
<gene>
    <name evidence="4" type="ORF">IP91_01858</name>
</gene>
<dbReference type="Gene3D" id="1.50.10.10">
    <property type="match status" value="1"/>
</dbReference>
<dbReference type="InterPro" id="IPR049053">
    <property type="entry name" value="AFCA-like_C"/>
</dbReference>
<evidence type="ECO:0000259" key="3">
    <source>
        <dbReference type="Pfam" id="PF22124"/>
    </source>
</evidence>
<keyword evidence="5" id="KW-1185">Reference proteome</keyword>
<dbReference type="EMBL" id="VLLB01000002">
    <property type="protein sequence ID" value="TWI67739.1"/>
    <property type="molecule type" value="Genomic_DNA"/>
</dbReference>
<dbReference type="InterPro" id="IPR008928">
    <property type="entry name" value="6-hairpin_glycosidase_sf"/>
</dbReference>
<dbReference type="GO" id="GO:0004560">
    <property type="term" value="F:alpha-L-fucosidase activity"/>
    <property type="evidence" value="ECO:0007669"/>
    <property type="project" value="InterPro"/>
</dbReference>